<dbReference type="Pfam" id="PF13855">
    <property type="entry name" value="LRR_8"/>
    <property type="match status" value="1"/>
</dbReference>
<gene>
    <name evidence="4" type="ORF">LSAA_9393</name>
</gene>
<dbReference type="InterPro" id="IPR050333">
    <property type="entry name" value="SLRP"/>
</dbReference>
<evidence type="ECO:0000256" key="1">
    <source>
        <dbReference type="ARBA" id="ARBA00022614"/>
    </source>
</evidence>
<dbReference type="EMBL" id="HG994584">
    <property type="protein sequence ID" value="CAF2940446.1"/>
    <property type="molecule type" value="Genomic_DNA"/>
</dbReference>
<dbReference type="Pfam" id="PF12894">
    <property type="entry name" value="ANAPC4_WD40"/>
    <property type="match status" value="1"/>
</dbReference>
<dbReference type="AlphaFoldDB" id="A0A7R8CUY5"/>
<evidence type="ECO:0000256" key="2">
    <source>
        <dbReference type="ARBA" id="ARBA00022737"/>
    </source>
</evidence>
<evidence type="ECO:0000313" key="4">
    <source>
        <dbReference type="EMBL" id="CAF2940446.1"/>
    </source>
</evidence>
<dbReference type="PROSITE" id="PS51450">
    <property type="entry name" value="LRR"/>
    <property type="match status" value="1"/>
</dbReference>
<dbReference type="InterPro" id="IPR032675">
    <property type="entry name" value="LRR_dom_sf"/>
</dbReference>
<name>A0A7R8CUY5_LEPSM</name>
<keyword evidence="2" id="KW-0677">Repeat</keyword>
<protein>
    <submittedName>
        <fullName evidence="4">UTP4</fullName>
    </submittedName>
</protein>
<dbReference type="InterPro" id="IPR036322">
    <property type="entry name" value="WD40_repeat_dom_sf"/>
</dbReference>
<dbReference type="InterPro" id="IPR001680">
    <property type="entry name" value="WD40_rpt"/>
</dbReference>
<dbReference type="PANTHER" id="PTHR45712">
    <property type="entry name" value="AGAP008170-PA"/>
    <property type="match status" value="1"/>
</dbReference>
<keyword evidence="5" id="KW-1185">Reference proteome</keyword>
<dbReference type="InterPro" id="IPR015943">
    <property type="entry name" value="WD40/YVTN_repeat-like_dom_sf"/>
</dbReference>
<dbReference type="SMART" id="SM00320">
    <property type="entry name" value="WD40"/>
    <property type="match status" value="3"/>
</dbReference>
<proteinExistence type="predicted"/>
<dbReference type="Gene3D" id="3.80.10.10">
    <property type="entry name" value="Ribonuclease Inhibitor"/>
    <property type="match status" value="3"/>
</dbReference>
<keyword evidence="1" id="KW-0433">Leucine-rich repeat</keyword>
<dbReference type="InterPro" id="IPR003591">
    <property type="entry name" value="Leu-rich_rpt_typical-subtyp"/>
</dbReference>
<evidence type="ECO:0000313" key="5">
    <source>
        <dbReference type="Proteomes" id="UP000675881"/>
    </source>
</evidence>
<dbReference type="InterPro" id="IPR001611">
    <property type="entry name" value="Leu-rich_rpt"/>
</dbReference>
<feature type="domain" description="Anaphase-promoting complex subunit 4-like WD40" evidence="3">
    <location>
        <begin position="131"/>
        <end position="203"/>
    </location>
</feature>
<dbReference type="Gene3D" id="2.130.10.10">
    <property type="entry name" value="YVTN repeat-like/Quinoprotein amine dehydrogenase"/>
    <property type="match status" value="1"/>
</dbReference>
<dbReference type="SMART" id="SM00369">
    <property type="entry name" value="LRR_TYP"/>
    <property type="match status" value="8"/>
</dbReference>
<dbReference type="OrthoDB" id="8883818at2759"/>
<dbReference type="InterPro" id="IPR024977">
    <property type="entry name" value="Apc4-like_WD40_dom"/>
</dbReference>
<organism evidence="4 5">
    <name type="scientific">Lepeophtheirus salmonis</name>
    <name type="common">Salmon louse</name>
    <name type="synonym">Caligus salmonis</name>
    <dbReference type="NCBI Taxonomy" id="72036"/>
    <lineage>
        <taxon>Eukaryota</taxon>
        <taxon>Metazoa</taxon>
        <taxon>Ecdysozoa</taxon>
        <taxon>Arthropoda</taxon>
        <taxon>Crustacea</taxon>
        <taxon>Multicrustacea</taxon>
        <taxon>Hexanauplia</taxon>
        <taxon>Copepoda</taxon>
        <taxon>Siphonostomatoida</taxon>
        <taxon>Caligidae</taxon>
        <taxon>Lepeophtheirus</taxon>
    </lineage>
</organism>
<dbReference type="SUPFAM" id="SSF50978">
    <property type="entry name" value="WD40 repeat-like"/>
    <property type="match status" value="1"/>
</dbReference>
<sequence length="967" mass="110248">MGSRSLAHNVRLFNLEPRAAHGLCLNHSGELLALARTRHDVNGREEVAGNEEEAWIEIWNLRGGAPFFQRWLPTGESSLEAIAFGAKGRMYSTGLHGYILSHDIQSGAVSKSPVSWGASWCLDYHPLSKRIAVGTEEGVVCIFREESSGEIVYEKSLDKQEGRILSLAWEPLSGDKMVTGSTDTLRVWDTKTGHPLHRLSTARTFKGRETTVWSVAYLDNEVIISGDSRGKTSFWNGKTGTLLDSYQTHKADVLTVGVDHGRSKWIKSIHRTVNQHDNRSIMPIGPKTIALTGIDSYLTLIDAIRCLLFRYSNSLELWKLGETKDNLKNSLEVVSPDEKVSPQLKRIKSQDKFSDTHHIKFIPNSNKCLLINNVGKLILLSILEEEDGMSLHKLKQIEQNQIKLTSSISKFDIEGEYIVLADFDDNVVVVNYETGDLVSHLPSFYYIFERRTIRGAFYDPQNEDKIIMYDSSAVHIIDKCKVLENEKCDVKKLRTLGKSSKIKHISTDESVGFSIKTINNFDNLLFFTRIEKGVVAVEVLTNKLEDKLPPITSEICGDDPLCSAIDHLHNRISSMEQPVWQKSLQKSSWKRCDEGKCSCEPPKISGTVDCWGKFHKLDRIPEDQIIPLNVEILDLGNNHIPHLNPNIFKNLIKLKELNLFGMGLKHLSAFIFETNFQIKTLKIQDNMLRILEPNLLSSIHLLEYLDISGNMFEKLPDHIFKATPRLKMLNLSNNKIKVISPMLLSNLTILEVLDLSQNRLRVLDMRSFIDLIRLNKLFMSRNIIETLPEDLFKNNMKLKSIDLSINELQRLPPTLYENIEDLKYLFLAGNKFQSLNDENRFPKNITSFGHDNNAIKNFSLTSLKSLKTLRLNLNQITHLKFEDFSNSINELYLHRNLIETFNKDRSFEHLNSLVKLTIRDNYWTCDCKIGSLVKWLNQFGINYDSTLCEAPADFFGMHINSTIALQC</sequence>
<dbReference type="Pfam" id="PF00560">
    <property type="entry name" value="LRR_1"/>
    <property type="match status" value="1"/>
</dbReference>
<dbReference type="SUPFAM" id="SSF63829">
    <property type="entry name" value="Calcium-dependent phosphotriesterase"/>
    <property type="match status" value="1"/>
</dbReference>
<dbReference type="GO" id="GO:0005615">
    <property type="term" value="C:extracellular space"/>
    <property type="evidence" value="ECO:0007669"/>
    <property type="project" value="TreeGrafter"/>
</dbReference>
<accession>A0A7R8CUY5</accession>
<dbReference type="Proteomes" id="UP000675881">
    <property type="component" value="Chromosome 5"/>
</dbReference>
<dbReference type="PANTHER" id="PTHR45712:SF22">
    <property type="entry name" value="INSULIN-LIKE GROWTH FACTOR-BINDING PROTEIN COMPLEX ACID LABILE SUBUNIT"/>
    <property type="match status" value="1"/>
</dbReference>
<evidence type="ECO:0000259" key="3">
    <source>
        <dbReference type="Pfam" id="PF12894"/>
    </source>
</evidence>
<dbReference type="SUPFAM" id="SSF52058">
    <property type="entry name" value="L domain-like"/>
    <property type="match status" value="1"/>
</dbReference>
<reference evidence="4" key="1">
    <citation type="submission" date="2021-02" db="EMBL/GenBank/DDBJ databases">
        <authorList>
            <person name="Bekaert M."/>
        </authorList>
    </citation>
    <scope>NUCLEOTIDE SEQUENCE</scope>
    <source>
        <strain evidence="4">IoA-00</strain>
    </source>
</reference>